<dbReference type="PIRSF" id="PIRSF006060">
    <property type="entry name" value="AA_transporter"/>
    <property type="match status" value="1"/>
</dbReference>
<dbReference type="Pfam" id="PF00324">
    <property type="entry name" value="AA_permease"/>
    <property type="match status" value="1"/>
</dbReference>
<feature type="transmembrane region" description="Helical" evidence="8">
    <location>
        <begin position="193"/>
        <end position="217"/>
    </location>
</feature>
<accession>A0A7U7PXC6</accession>
<keyword evidence="3" id="KW-1003">Cell membrane</keyword>
<keyword evidence="7 8" id="KW-0472">Membrane</keyword>
<evidence type="ECO:0000256" key="5">
    <source>
        <dbReference type="ARBA" id="ARBA00022970"/>
    </source>
</evidence>
<feature type="transmembrane region" description="Helical" evidence="8">
    <location>
        <begin position="269"/>
        <end position="293"/>
    </location>
</feature>
<dbReference type="Gene3D" id="1.20.1740.10">
    <property type="entry name" value="Amino acid/polyamine transporter I"/>
    <property type="match status" value="1"/>
</dbReference>
<feature type="transmembrane region" description="Helical" evidence="8">
    <location>
        <begin position="357"/>
        <end position="381"/>
    </location>
</feature>
<dbReference type="GO" id="GO:0055085">
    <property type="term" value="P:transmembrane transport"/>
    <property type="evidence" value="ECO:0007669"/>
    <property type="project" value="InterPro"/>
</dbReference>
<dbReference type="Proteomes" id="UP000236509">
    <property type="component" value="Unassembled WGS sequence"/>
</dbReference>
<dbReference type="FunFam" id="1.20.1740.10:FF:000001">
    <property type="entry name" value="Amino acid permease"/>
    <property type="match status" value="1"/>
</dbReference>
<evidence type="ECO:0000259" key="9">
    <source>
        <dbReference type="Pfam" id="PF00324"/>
    </source>
</evidence>
<keyword evidence="11" id="KW-1185">Reference proteome</keyword>
<organism evidence="10 11">
    <name type="scientific">Staphylococcus argenteus</name>
    <dbReference type="NCBI Taxonomy" id="985002"/>
    <lineage>
        <taxon>Bacteria</taxon>
        <taxon>Bacillati</taxon>
        <taxon>Bacillota</taxon>
        <taxon>Bacilli</taxon>
        <taxon>Bacillales</taxon>
        <taxon>Staphylococcaceae</taxon>
        <taxon>Staphylococcus</taxon>
    </lineage>
</organism>
<gene>
    <name evidence="10" type="primary">cycA</name>
    <name evidence="10" type="ORF">BN1326_30125</name>
</gene>
<feature type="transmembrane region" description="Helical" evidence="8">
    <location>
        <begin position="42"/>
        <end position="60"/>
    </location>
</feature>
<feature type="transmembrane region" description="Helical" evidence="8">
    <location>
        <begin position="238"/>
        <end position="257"/>
    </location>
</feature>
<evidence type="ECO:0000256" key="1">
    <source>
        <dbReference type="ARBA" id="ARBA00004651"/>
    </source>
</evidence>
<dbReference type="PANTHER" id="PTHR43495:SF2">
    <property type="entry name" value="D-SERINE_D-ALANINE_GLYCINE TRANSPORTER"/>
    <property type="match status" value="1"/>
</dbReference>
<feature type="transmembrane region" description="Helical" evidence="8">
    <location>
        <begin position="402"/>
        <end position="421"/>
    </location>
</feature>
<dbReference type="InterPro" id="IPR004841">
    <property type="entry name" value="AA-permease/SLC12A_dom"/>
</dbReference>
<proteinExistence type="predicted"/>
<evidence type="ECO:0000256" key="7">
    <source>
        <dbReference type="ARBA" id="ARBA00023136"/>
    </source>
</evidence>
<evidence type="ECO:0000313" key="11">
    <source>
        <dbReference type="Proteomes" id="UP000236509"/>
    </source>
</evidence>
<evidence type="ECO:0000256" key="2">
    <source>
        <dbReference type="ARBA" id="ARBA00022448"/>
    </source>
</evidence>
<feature type="transmembrane region" description="Helical" evidence="8">
    <location>
        <begin position="119"/>
        <end position="137"/>
    </location>
</feature>
<feature type="transmembrane region" description="Helical" evidence="8">
    <location>
        <begin position="333"/>
        <end position="351"/>
    </location>
</feature>
<dbReference type="RefSeq" id="WP_031788328.1">
    <property type="nucleotide sequence ID" value="NZ_AP018562.1"/>
</dbReference>
<dbReference type="GO" id="GO:0005886">
    <property type="term" value="C:plasma membrane"/>
    <property type="evidence" value="ECO:0007669"/>
    <property type="project" value="UniProtKB-SubCell"/>
</dbReference>
<protein>
    <submittedName>
        <fullName evidence="10">D-alanine/D-serine/glycine transporter</fullName>
    </submittedName>
</protein>
<feature type="transmembrane region" description="Helical" evidence="8">
    <location>
        <begin position="149"/>
        <end position="173"/>
    </location>
</feature>
<evidence type="ECO:0000256" key="6">
    <source>
        <dbReference type="ARBA" id="ARBA00022989"/>
    </source>
</evidence>
<dbReference type="PANTHER" id="PTHR43495">
    <property type="entry name" value="GABA PERMEASE"/>
    <property type="match status" value="1"/>
</dbReference>
<name>A0A7U7PXC6_9STAP</name>
<evidence type="ECO:0000256" key="8">
    <source>
        <dbReference type="SAM" id="Phobius"/>
    </source>
</evidence>
<keyword evidence="5" id="KW-0029">Amino-acid transport</keyword>
<reference evidence="10 11" key="1">
    <citation type="submission" date="2015-04" db="EMBL/GenBank/DDBJ databases">
        <authorList>
            <person name="Cao L."/>
            <person name="Gao C.H."/>
        </authorList>
    </citation>
    <scope>NUCLEOTIDE SEQUENCE [LARGE SCALE GENOMIC DNA]</scope>
    <source>
        <strain evidence="10 11">SH3</strain>
    </source>
</reference>
<feature type="transmembrane region" description="Helical" evidence="8">
    <location>
        <begin position="12"/>
        <end position="30"/>
    </location>
</feature>
<dbReference type="EMBL" id="CVOU01000015">
    <property type="protein sequence ID" value="CRI20724.1"/>
    <property type="molecule type" value="Genomic_DNA"/>
</dbReference>
<comment type="subcellular location">
    <subcellularLocation>
        <location evidence="1">Cell membrane</location>
        <topology evidence="1">Multi-pass membrane protein</topology>
    </subcellularLocation>
</comment>
<feature type="domain" description="Amino acid permease/ SLC12A" evidence="9">
    <location>
        <begin position="13"/>
        <end position="449"/>
    </location>
</feature>
<feature type="transmembrane region" description="Helical" evidence="8">
    <location>
        <begin position="427"/>
        <end position="445"/>
    </location>
</feature>
<sequence>MTNELKRDLSNRHIQLIAIGGAIGTGLFFGSGNTISKAGPSILFTYMLVGFFLFLFMRAMGEMLLAKSKFKSFPDIAHEYLGPFAGFIVGWSYWMSWVITVMADVTAISQYIKYFNPNIPTWLTCFSIILLLLVLNLTSTKVFGELEFWFAIIKVITIIALIAVGIIMVVLSFKSPSGTTASFSNLYSHGGMFPHGFFGFLMSFQMAVFAFTGIEFIGITAGETKNPHKTLPRAINSVPLRIILFYVGALAVIMMIVPWNQINPQNSPFVGLFALAGIPFAAGLINFVVLTAAASSANSGIFANSRVLFGLGNKKQAPEAMHRLSKRGIPQNALLVTCALISITVILNLVIPNGEEVFVYITSVATSITLVVWSLIAISYISYIKKDKALHDTSTFKLPGGIVSAYAVVAFFAFIIIILLFNAETRIGIILSPIWYAGLIIAYFYNKKKLHLSE</sequence>
<evidence type="ECO:0000256" key="4">
    <source>
        <dbReference type="ARBA" id="ARBA00022692"/>
    </source>
</evidence>
<evidence type="ECO:0000313" key="10">
    <source>
        <dbReference type="EMBL" id="CRI20724.1"/>
    </source>
</evidence>
<keyword evidence="4 8" id="KW-0812">Transmembrane</keyword>
<keyword evidence="2" id="KW-0813">Transport</keyword>
<comment type="caution">
    <text evidence="10">The sequence shown here is derived from an EMBL/GenBank/DDBJ whole genome shotgun (WGS) entry which is preliminary data.</text>
</comment>
<keyword evidence="6 8" id="KW-1133">Transmembrane helix</keyword>
<feature type="transmembrane region" description="Helical" evidence="8">
    <location>
        <begin position="80"/>
        <end position="99"/>
    </location>
</feature>
<dbReference type="AlphaFoldDB" id="A0A7U7PXC6"/>
<dbReference type="GO" id="GO:0006865">
    <property type="term" value="P:amino acid transport"/>
    <property type="evidence" value="ECO:0007669"/>
    <property type="project" value="UniProtKB-KW"/>
</dbReference>
<evidence type="ECO:0000256" key="3">
    <source>
        <dbReference type="ARBA" id="ARBA00022475"/>
    </source>
</evidence>